<accession>A0A9W7I4M1</accession>
<comment type="similarity">
    <text evidence="2">Belongs to the IQD family.</text>
</comment>
<keyword evidence="5" id="KW-1185">Reference proteome</keyword>
<feature type="compositionally biased region" description="Polar residues" evidence="3">
    <location>
        <begin position="505"/>
        <end position="514"/>
    </location>
</feature>
<feature type="region of interest" description="Disordered" evidence="3">
    <location>
        <begin position="262"/>
        <end position="311"/>
    </location>
</feature>
<protein>
    <recommendedName>
        <fullName evidence="6">DUF4005 domain-containing protein</fullName>
    </recommendedName>
</protein>
<evidence type="ECO:0000313" key="5">
    <source>
        <dbReference type="Proteomes" id="UP001165190"/>
    </source>
</evidence>
<dbReference type="PROSITE" id="PS50096">
    <property type="entry name" value="IQ"/>
    <property type="match status" value="1"/>
</dbReference>
<evidence type="ECO:0000256" key="3">
    <source>
        <dbReference type="SAM" id="MobiDB-lite"/>
    </source>
</evidence>
<dbReference type="Gene3D" id="1.20.5.190">
    <property type="match status" value="1"/>
</dbReference>
<evidence type="ECO:0000256" key="2">
    <source>
        <dbReference type="ARBA" id="ARBA00024341"/>
    </source>
</evidence>
<dbReference type="OrthoDB" id="998469at2759"/>
<name>A0A9W7I4M1_HIBTR</name>
<reference evidence="4" key="1">
    <citation type="submission" date="2023-05" db="EMBL/GenBank/DDBJ databases">
        <title>Genome and transcriptome analyses reveal genes involved in the formation of fine ridges on petal epidermal cells in Hibiscus trionum.</title>
        <authorList>
            <person name="Koshimizu S."/>
            <person name="Masuda S."/>
            <person name="Ishii T."/>
            <person name="Shirasu K."/>
            <person name="Hoshino A."/>
            <person name="Arita M."/>
        </authorList>
    </citation>
    <scope>NUCLEOTIDE SEQUENCE</scope>
    <source>
        <strain evidence="4">Hamamatsu line</strain>
    </source>
</reference>
<sequence length="550" mass="59489">MGKKRDWLCVVKKAFSPDTKKNKETSKPKKKWLGNSKNSGPAASLPEREPEKPKPTPTEPANLTEAQNEHKKHAYSVALATAMAAAAAVVDAREAADGVHVPSSPEKTATEAVHATSAQGNSLGKDVVEAVHTASVEGESSEKITAAGAVHAASVLGESSEKTSADESVHVASLQRKSSQKTATEAVYAASVQGESLEKKAAIKIQTAFRGYSAKKEVGGLRRLKSYIQGQSMKQATTTLRCMQTLGRVQSQIRARRLRMSEENRMLQKKRDKELEEKNASLGLDWRGSKKSKEQSEAIKQNRQQAAKKRERALAYAFTHQRSWKVPSKAVTQTLMDQQNPLWGWSWFERWMAARPWEMSTSTPNNAALSISNNQNNNNNKSSPTPSKPSSRPTARPSLLTPRSKIPSISSKIRQPSSSVTRCGGDQDPTLDRQRRGQSTVGGFQSVRDDESRGISAAVAPNSRKTTAPAQITNTRQSRPVTSSGLGLTPQMGLASTAKKRLSFPQKTSSNMKQSGPPVADNNTALKYTAKKEGKLRNGGVVGSGGGKVV</sequence>
<evidence type="ECO:0000256" key="1">
    <source>
        <dbReference type="ARBA" id="ARBA00022860"/>
    </source>
</evidence>
<feature type="compositionally biased region" description="Low complexity" evidence="3">
    <location>
        <begin position="365"/>
        <end position="419"/>
    </location>
</feature>
<evidence type="ECO:0000313" key="4">
    <source>
        <dbReference type="EMBL" id="GMI90329.1"/>
    </source>
</evidence>
<comment type="caution">
    <text evidence="4">The sequence shown here is derived from an EMBL/GenBank/DDBJ whole genome shotgun (WGS) entry which is preliminary data.</text>
</comment>
<dbReference type="Proteomes" id="UP001165190">
    <property type="component" value="Unassembled WGS sequence"/>
</dbReference>
<dbReference type="SMART" id="SM00015">
    <property type="entry name" value="IQ"/>
    <property type="match status" value="1"/>
</dbReference>
<keyword evidence="1" id="KW-0112">Calmodulin-binding</keyword>
<dbReference type="Pfam" id="PF00612">
    <property type="entry name" value="IQ"/>
    <property type="match status" value="1"/>
</dbReference>
<gene>
    <name evidence="4" type="ORF">HRI_002702200</name>
</gene>
<dbReference type="PANTHER" id="PTHR32295:SF216">
    <property type="entry name" value="PROTEIN IQ-DOMAIN 3"/>
    <property type="match status" value="1"/>
</dbReference>
<dbReference type="PANTHER" id="PTHR32295">
    <property type="entry name" value="IQ-DOMAIN 5-RELATED"/>
    <property type="match status" value="1"/>
</dbReference>
<feature type="region of interest" description="Disordered" evidence="3">
    <location>
        <begin position="13"/>
        <end position="72"/>
    </location>
</feature>
<feature type="region of interest" description="Disordered" evidence="3">
    <location>
        <begin position="360"/>
        <end position="523"/>
    </location>
</feature>
<dbReference type="GO" id="GO:0005516">
    <property type="term" value="F:calmodulin binding"/>
    <property type="evidence" value="ECO:0007669"/>
    <property type="project" value="UniProtKB-KW"/>
</dbReference>
<feature type="compositionally biased region" description="Basic and acidic residues" evidence="3">
    <location>
        <begin position="287"/>
        <end position="297"/>
    </location>
</feature>
<feature type="compositionally biased region" description="Basic and acidic residues" evidence="3">
    <location>
        <begin position="18"/>
        <end position="27"/>
    </location>
</feature>
<organism evidence="4 5">
    <name type="scientific">Hibiscus trionum</name>
    <name type="common">Flower of an hour</name>
    <dbReference type="NCBI Taxonomy" id="183268"/>
    <lineage>
        <taxon>Eukaryota</taxon>
        <taxon>Viridiplantae</taxon>
        <taxon>Streptophyta</taxon>
        <taxon>Embryophyta</taxon>
        <taxon>Tracheophyta</taxon>
        <taxon>Spermatophyta</taxon>
        <taxon>Magnoliopsida</taxon>
        <taxon>eudicotyledons</taxon>
        <taxon>Gunneridae</taxon>
        <taxon>Pentapetalae</taxon>
        <taxon>rosids</taxon>
        <taxon>malvids</taxon>
        <taxon>Malvales</taxon>
        <taxon>Malvaceae</taxon>
        <taxon>Malvoideae</taxon>
        <taxon>Hibiscus</taxon>
    </lineage>
</organism>
<feature type="region of interest" description="Disordered" evidence="3">
    <location>
        <begin position="97"/>
        <end position="121"/>
    </location>
</feature>
<feature type="compositionally biased region" description="Basic and acidic residues" evidence="3">
    <location>
        <begin position="262"/>
        <end position="279"/>
    </location>
</feature>
<evidence type="ECO:0008006" key="6">
    <source>
        <dbReference type="Google" id="ProtNLM"/>
    </source>
</evidence>
<dbReference type="EMBL" id="BSYR01000024">
    <property type="protein sequence ID" value="GMI90329.1"/>
    <property type="molecule type" value="Genomic_DNA"/>
</dbReference>
<dbReference type="AlphaFoldDB" id="A0A9W7I4M1"/>
<proteinExistence type="inferred from homology"/>
<feature type="compositionally biased region" description="Polar residues" evidence="3">
    <location>
        <begin position="463"/>
        <end position="486"/>
    </location>
</feature>
<dbReference type="InterPro" id="IPR000048">
    <property type="entry name" value="IQ_motif_EF-hand-BS"/>
</dbReference>